<accession>A0ABU5ZFH2</accession>
<organism evidence="1 2">
    <name type="scientific">Ferviditalea candida</name>
    <dbReference type="NCBI Taxonomy" id="3108399"/>
    <lineage>
        <taxon>Bacteria</taxon>
        <taxon>Bacillati</taxon>
        <taxon>Bacillota</taxon>
        <taxon>Bacilli</taxon>
        <taxon>Bacillales</taxon>
        <taxon>Paenibacillaceae</taxon>
        <taxon>Ferviditalea</taxon>
    </lineage>
</organism>
<keyword evidence="2" id="KW-1185">Reference proteome</keyword>
<dbReference type="Proteomes" id="UP001310386">
    <property type="component" value="Unassembled WGS sequence"/>
</dbReference>
<dbReference type="InterPro" id="IPR010368">
    <property type="entry name" value="Com_YlbF"/>
</dbReference>
<dbReference type="InterPro" id="IPR052767">
    <property type="entry name" value="Bact_com_dev_regulator"/>
</dbReference>
<name>A0ABU5ZFH2_9BACL</name>
<dbReference type="Gene3D" id="1.20.1500.10">
    <property type="entry name" value="YheA/YmcA-like"/>
    <property type="match status" value="1"/>
</dbReference>
<dbReference type="RefSeq" id="WP_371753364.1">
    <property type="nucleotide sequence ID" value="NZ_JAYJLD010000006.1"/>
</dbReference>
<dbReference type="PANTHER" id="PTHR38448:SF2">
    <property type="entry name" value="REGULATORY PROTEIN YLBF"/>
    <property type="match status" value="1"/>
</dbReference>
<comment type="caution">
    <text evidence="1">The sequence shown here is derived from an EMBL/GenBank/DDBJ whole genome shotgun (WGS) entry which is preliminary data.</text>
</comment>
<sequence length="148" mass="16291">MGVMEQHALGMAAVLLKAYEIGDLINHSQEIGQYLDARRNMQDSEEVQALIRALDQKKRLYEECQRFGHFHPDYHAALEEARKAQKALDSHALVREFKQAEESLDDLLYSVSKMIAHSVSESIKVPSNQLLPSSGGCGSGGSCSGNCG</sequence>
<dbReference type="SUPFAM" id="SSF158622">
    <property type="entry name" value="YheA/YmcA-like"/>
    <property type="match status" value="1"/>
</dbReference>
<dbReference type="PANTHER" id="PTHR38448">
    <property type="entry name" value="REGULATORY PROTEIN YLBF-RELATED"/>
    <property type="match status" value="1"/>
</dbReference>
<dbReference type="Pfam" id="PF06133">
    <property type="entry name" value="Com_YlbF"/>
    <property type="match status" value="1"/>
</dbReference>
<dbReference type="EMBL" id="JAYJLD010000006">
    <property type="protein sequence ID" value="MEB3101258.1"/>
    <property type="molecule type" value="Genomic_DNA"/>
</dbReference>
<gene>
    <name evidence="1" type="ORF">VF724_06220</name>
</gene>
<evidence type="ECO:0000313" key="1">
    <source>
        <dbReference type="EMBL" id="MEB3101258.1"/>
    </source>
</evidence>
<protein>
    <submittedName>
        <fullName evidence="1">YlbF family regulator</fullName>
    </submittedName>
</protein>
<dbReference type="InterPro" id="IPR023378">
    <property type="entry name" value="YheA/YmcA-like_dom_sf"/>
</dbReference>
<reference evidence="1" key="1">
    <citation type="submission" date="2023-12" db="EMBL/GenBank/DDBJ databases">
        <title>Fervidustalea candida gen. nov., sp. nov., a novel member of the family Paenibacillaceae isolated from a geothermal area.</title>
        <authorList>
            <person name="Li W.-J."/>
            <person name="Jiao J.-Y."/>
            <person name="Chen Y."/>
        </authorList>
    </citation>
    <scope>NUCLEOTIDE SEQUENCE</scope>
    <source>
        <strain evidence="1">SYSU GA230002</strain>
    </source>
</reference>
<evidence type="ECO:0000313" key="2">
    <source>
        <dbReference type="Proteomes" id="UP001310386"/>
    </source>
</evidence>
<proteinExistence type="predicted"/>